<organism evidence="2 3">
    <name type="scientific">Rhodococcus rhodnii LMG 5362</name>
    <dbReference type="NCBI Taxonomy" id="1273125"/>
    <lineage>
        <taxon>Bacteria</taxon>
        <taxon>Bacillati</taxon>
        <taxon>Actinomycetota</taxon>
        <taxon>Actinomycetes</taxon>
        <taxon>Mycobacteriales</taxon>
        <taxon>Nocardiaceae</taxon>
        <taxon>Rhodococcus</taxon>
    </lineage>
</organism>
<reference evidence="2 3" key="1">
    <citation type="journal article" date="2013" name="Genome Announc.">
        <title>Draft Genome Sequence of Rhodococcus rhodnii Strain LMG5362, a Symbiont of Rhodnius prolixus (Hemiptera, Reduviidae, Triatominae), the Principle Vector of Trypanosoma cruzi.</title>
        <authorList>
            <person name="Pachebat J.A."/>
            <person name="van Keulen G."/>
            <person name="Whitten M.M."/>
            <person name="Girdwood S."/>
            <person name="Del Sol R."/>
            <person name="Dyson P.J."/>
            <person name="Facey P.D."/>
        </authorList>
    </citation>
    <scope>NUCLEOTIDE SEQUENCE [LARGE SCALE GENOMIC DNA]</scope>
    <source>
        <strain evidence="2 3">LMG 5362</strain>
    </source>
</reference>
<keyword evidence="3" id="KW-1185">Reference proteome</keyword>
<dbReference type="AlphaFoldDB" id="R7WHX9"/>
<feature type="compositionally biased region" description="Low complexity" evidence="1">
    <location>
        <begin position="11"/>
        <end position="20"/>
    </location>
</feature>
<dbReference type="EMBL" id="APMY01000118">
    <property type="protein sequence ID" value="EOM74758.1"/>
    <property type="molecule type" value="Genomic_DNA"/>
</dbReference>
<comment type="caution">
    <text evidence="2">The sequence shown here is derived from an EMBL/GenBank/DDBJ whole genome shotgun (WGS) entry which is preliminary data.</text>
</comment>
<proteinExistence type="predicted"/>
<accession>R7WHX9</accession>
<evidence type="ECO:0000313" key="3">
    <source>
        <dbReference type="Proteomes" id="UP000013525"/>
    </source>
</evidence>
<protein>
    <submittedName>
        <fullName evidence="2">Uncharacterized protein</fullName>
    </submittedName>
</protein>
<gene>
    <name evidence="2" type="ORF">Rrhod_3921</name>
</gene>
<dbReference type="Proteomes" id="UP000013525">
    <property type="component" value="Unassembled WGS sequence"/>
</dbReference>
<feature type="region of interest" description="Disordered" evidence="1">
    <location>
        <begin position="1"/>
        <end position="32"/>
    </location>
</feature>
<name>R7WHX9_9NOCA</name>
<evidence type="ECO:0000256" key="1">
    <source>
        <dbReference type="SAM" id="MobiDB-lite"/>
    </source>
</evidence>
<sequence>MGVTATVRMMSPATSSSSPSRIERPSSTRNRG</sequence>
<evidence type="ECO:0000313" key="2">
    <source>
        <dbReference type="EMBL" id="EOM74758.1"/>
    </source>
</evidence>